<gene>
    <name evidence="7" type="primary">yhdG_1</name>
    <name evidence="7" type="ORF">LuPra_00630</name>
</gene>
<dbReference type="EMBL" id="CP015136">
    <property type="protein sequence ID" value="AMY07457.1"/>
    <property type="molecule type" value="Genomic_DNA"/>
</dbReference>
<evidence type="ECO:0000313" key="7">
    <source>
        <dbReference type="EMBL" id="AMY07457.1"/>
    </source>
</evidence>
<dbReference type="PIRSF" id="PIRSF006060">
    <property type="entry name" value="AA_transporter"/>
    <property type="match status" value="1"/>
</dbReference>
<feature type="transmembrane region" description="Helical" evidence="6">
    <location>
        <begin position="229"/>
        <end position="249"/>
    </location>
</feature>
<feature type="transmembrane region" description="Helical" evidence="6">
    <location>
        <begin position="199"/>
        <end position="217"/>
    </location>
</feature>
<feature type="transmembrane region" description="Helical" evidence="6">
    <location>
        <begin position="397"/>
        <end position="415"/>
    </location>
</feature>
<evidence type="ECO:0000256" key="6">
    <source>
        <dbReference type="SAM" id="Phobius"/>
    </source>
</evidence>
<keyword evidence="8" id="KW-1185">Reference proteome</keyword>
<reference evidence="7 8" key="1">
    <citation type="journal article" date="2016" name="Genome Announc.">
        <title>First Complete Genome Sequence of a Subdivision 6 Acidobacterium Strain.</title>
        <authorList>
            <person name="Huang S."/>
            <person name="Vieira S."/>
            <person name="Bunk B."/>
            <person name="Riedel T."/>
            <person name="Sproer C."/>
            <person name="Overmann J."/>
        </authorList>
    </citation>
    <scope>NUCLEOTIDE SEQUENCE [LARGE SCALE GENOMIC DNA]</scope>
    <source>
        <strain evidence="8">DSM 100886 HEG_-6_39</strain>
    </source>
</reference>
<feature type="transmembrane region" description="Helical" evidence="6">
    <location>
        <begin position="34"/>
        <end position="56"/>
    </location>
</feature>
<evidence type="ECO:0000256" key="2">
    <source>
        <dbReference type="ARBA" id="ARBA00022448"/>
    </source>
</evidence>
<dbReference type="KEGG" id="abac:LuPra_00630"/>
<accession>A0A143PFX8</accession>
<feature type="transmembrane region" description="Helical" evidence="6">
    <location>
        <begin position="68"/>
        <end position="89"/>
    </location>
</feature>
<keyword evidence="2" id="KW-0813">Transport</keyword>
<dbReference type="PANTHER" id="PTHR43243">
    <property type="entry name" value="INNER MEMBRANE TRANSPORTER YGJI-RELATED"/>
    <property type="match status" value="1"/>
</dbReference>
<dbReference type="PATRIC" id="fig|1813736.3.peg.662"/>
<dbReference type="GO" id="GO:0016020">
    <property type="term" value="C:membrane"/>
    <property type="evidence" value="ECO:0007669"/>
    <property type="project" value="UniProtKB-SubCell"/>
</dbReference>
<name>A0A143PFX8_LUTPR</name>
<feature type="transmembrane region" description="Helical" evidence="6">
    <location>
        <begin position="478"/>
        <end position="498"/>
    </location>
</feature>
<evidence type="ECO:0000256" key="5">
    <source>
        <dbReference type="ARBA" id="ARBA00023136"/>
    </source>
</evidence>
<feature type="transmembrane region" description="Helical" evidence="6">
    <location>
        <begin position="261"/>
        <end position="279"/>
    </location>
</feature>
<feature type="transmembrane region" description="Helical" evidence="6">
    <location>
        <begin position="110"/>
        <end position="134"/>
    </location>
</feature>
<keyword evidence="3 6" id="KW-0812">Transmembrane</keyword>
<dbReference type="STRING" id="1855912.LuPra_00630"/>
<evidence type="ECO:0000256" key="1">
    <source>
        <dbReference type="ARBA" id="ARBA00004141"/>
    </source>
</evidence>
<evidence type="ECO:0000256" key="4">
    <source>
        <dbReference type="ARBA" id="ARBA00022989"/>
    </source>
</evidence>
<protein>
    <submittedName>
        <fullName evidence="7">Putative amino acid permease YhdG</fullName>
    </submittedName>
</protein>
<keyword evidence="5 6" id="KW-0472">Membrane</keyword>
<organism evidence="7 8">
    <name type="scientific">Luteitalea pratensis</name>
    <dbReference type="NCBI Taxonomy" id="1855912"/>
    <lineage>
        <taxon>Bacteria</taxon>
        <taxon>Pseudomonadati</taxon>
        <taxon>Acidobacteriota</taxon>
        <taxon>Vicinamibacteria</taxon>
        <taxon>Vicinamibacterales</taxon>
        <taxon>Vicinamibacteraceae</taxon>
        <taxon>Luteitalea</taxon>
    </lineage>
</organism>
<dbReference type="GO" id="GO:0015171">
    <property type="term" value="F:amino acid transmembrane transporter activity"/>
    <property type="evidence" value="ECO:0007669"/>
    <property type="project" value="TreeGrafter"/>
</dbReference>
<evidence type="ECO:0000313" key="8">
    <source>
        <dbReference type="Proteomes" id="UP000076079"/>
    </source>
</evidence>
<dbReference type="InterPro" id="IPR002293">
    <property type="entry name" value="AA/rel_permease1"/>
</dbReference>
<comment type="subcellular location">
    <subcellularLocation>
        <location evidence="1">Membrane</location>
        <topology evidence="1">Multi-pass membrane protein</topology>
    </subcellularLocation>
</comment>
<feature type="transmembrane region" description="Helical" evidence="6">
    <location>
        <begin position="421"/>
        <end position="440"/>
    </location>
</feature>
<feature type="transmembrane region" description="Helical" evidence="6">
    <location>
        <begin position="344"/>
        <end position="364"/>
    </location>
</feature>
<evidence type="ECO:0000256" key="3">
    <source>
        <dbReference type="ARBA" id="ARBA00022692"/>
    </source>
</evidence>
<dbReference type="AlphaFoldDB" id="A0A143PFX8"/>
<feature type="transmembrane region" description="Helical" evidence="6">
    <location>
        <begin position="300"/>
        <end position="324"/>
    </location>
</feature>
<dbReference type="Pfam" id="PF13520">
    <property type="entry name" value="AA_permease_2"/>
    <property type="match status" value="1"/>
</dbReference>
<dbReference type="Proteomes" id="UP000076079">
    <property type="component" value="Chromosome"/>
</dbReference>
<sequence>MNQLFAVKPLHQLTGDADPHGGPRLARTLGPVQLISLGIGAIIGAGIFSTVGSAAAGGAHHLGAGPALVISFMLTALACGFAALCYAEFASMVPIAGSAYTYSYATLGELVAWIIGWDLIIEYAIGNVAVAISWSGYFQELLRGLGITWPVWLGIDYRTAYRALAEYQAAGGAGADLAPNIIRNAEAVLTAPHLGGVPILFNLPAFLSVMGITWVLVRGVRESAGFNTAMVVLKLVIIAFFLAVGVFYVKPDNWTPFAPNGFAGISSAAAIIFFAYIGFDAVSTAAEETKDPQRNMPIGMIGSLVICTVIYMAVAIVLTGLVPWTQLGTAEPLATAFSAQGMHWASGIISLGAVFATTSVLIVFQMGQPRIFFSMARDGLLPQWAAKVHPKYQTPHITTILTGVFVGLLAGFANIDEIVELTNIGTLFAFVLVAIGILVLRRTNPEAPRPFRTPLVPAVPLLAVGSCSYLMLELPRQTWERFFIWLAIGLVVYFAYGYRHSKLRQAR</sequence>
<reference evidence="8" key="2">
    <citation type="submission" date="2016-04" db="EMBL/GenBank/DDBJ databases">
        <title>First Complete Genome Sequence of a Subdivision 6 Acidobacterium.</title>
        <authorList>
            <person name="Huang S."/>
            <person name="Vieira S."/>
            <person name="Bunk B."/>
            <person name="Riedel T."/>
            <person name="Sproeer C."/>
            <person name="Overmann J."/>
        </authorList>
    </citation>
    <scope>NUCLEOTIDE SEQUENCE [LARGE SCALE GENOMIC DNA]</scope>
    <source>
        <strain evidence="8">DSM 100886 HEG_-6_39</strain>
    </source>
</reference>
<dbReference type="Gene3D" id="1.20.1740.10">
    <property type="entry name" value="Amino acid/polyamine transporter I"/>
    <property type="match status" value="1"/>
</dbReference>
<keyword evidence="4 6" id="KW-1133">Transmembrane helix</keyword>
<dbReference type="RefSeq" id="WP_110169404.1">
    <property type="nucleotide sequence ID" value="NZ_CP015136.1"/>
</dbReference>
<proteinExistence type="predicted"/>
<dbReference type="PANTHER" id="PTHR43243:SF4">
    <property type="entry name" value="CATIONIC AMINO ACID TRANSPORTER 4"/>
    <property type="match status" value="1"/>
</dbReference>
<dbReference type="OrthoDB" id="9762947at2"/>
<feature type="transmembrane region" description="Helical" evidence="6">
    <location>
        <begin position="452"/>
        <end position="472"/>
    </location>
</feature>